<dbReference type="Proteomes" id="UP000004260">
    <property type="component" value="Unassembled WGS sequence"/>
</dbReference>
<keyword evidence="1" id="KW-1133">Transmembrane helix</keyword>
<evidence type="ECO:0000256" key="1">
    <source>
        <dbReference type="SAM" id="Phobius"/>
    </source>
</evidence>
<evidence type="ECO:0000313" key="2">
    <source>
        <dbReference type="EMBL" id="EJB33026.1"/>
    </source>
</evidence>
<protein>
    <submittedName>
        <fullName evidence="2">Putative membrane protein</fullName>
    </submittedName>
</protein>
<dbReference type="PATRIC" id="fig|992027.3.peg.1623"/>
<keyword evidence="1" id="KW-0472">Membrane</keyword>
<keyword evidence="1" id="KW-0812">Transmembrane</keyword>
<comment type="caution">
    <text evidence="2">The sequence shown here is derived from an EMBL/GenBank/DDBJ whole genome shotgun (WGS) entry which is preliminary data.</text>
</comment>
<gene>
    <name evidence="2" type="ORF">HPNQ4053_1666</name>
</gene>
<sequence>MVKICFKIRYNCPFNVFLMFFIFLAWLVLPCCGVGVFQTPPYFE</sequence>
<name>I9QEM2_HELPX</name>
<proteinExistence type="predicted"/>
<feature type="transmembrane region" description="Helical" evidence="1">
    <location>
        <begin position="12"/>
        <end position="37"/>
    </location>
</feature>
<organism evidence="2 3">
    <name type="scientific">Helicobacter pylori NQ4053</name>
    <dbReference type="NCBI Taxonomy" id="992027"/>
    <lineage>
        <taxon>Bacteria</taxon>
        <taxon>Pseudomonadati</taxon>
        <taxon>Campylobacterota</taxon>
        <taxon>Epsilonproteobacteria</taxon>
        <taxon>Campylobacterales</taxon>
        <taxon>Helicobacteraceae</taxon>
        <taxon>Helicobacter</taxon>
    </lineage>
</organism>
<reference evidence="2 3" key="1">
    <citation type="journal article" date="2013" name="Pathog. Dis.">
        <title>Genome sequences of 65 Helicobacter pylori strains isolated from asymptomatic individuals and patients with gastric cancer, peptic ulcer disease, or gastritis.</title>
        <authorList>
            <person name="Blanchard T.G."/>
            <person name="Czinn S.J."/>
            <person name="Correa P."/>
            <person name="Nakazawa T."/>
            <person name="Keelan M."/>
            <person name="Morningstar L."/>
            <person name="Santana-Cruz I."/>
            <person name="Maroo A."/>
            <person name="McCracken C."/>
            <person name="Shefchek K."/>
            <person name="Daugherty S."/>
            <person name="Song Y."/>
            <person name="Fraser C.M."/>
            <person name="Fricke W.F."/>
        </authorList>
    </citation>
    <scope>NUCLEOTIDE SEQUENCE [LARGE SCALE GENOMIC DNA]</scope>
    <source>
        <strain evidence="2 3">NQ4053</strain>
    </source>
</reference>
<dbReference type="EMBL" id="AKNV01000006">
    <property type="protein sequence ID" value="EJB33026.1"/>
    <property type="molecule type" value="Genomic_DNA"/>
</dbReference>
<evidence type="ECO:0000313" key="3">
    <source>
        <dbReference type="Proteomes" id="UP000004260"/>
    </source>
</evidence>
<accession>I9QEM2</accession>
<dbReference type="AlphaFoldDB" id="I9QEM2"/>